<evidence type="ECO:0000256" key="3">
    <source>
        <dbReference type="ARBA" id="ARBA00022475"/>
    </source>
</evidence>
<dbReference type="AlphaFoldDB" id="A0A4R5MKT0"/>
<feature type="binding site" evidence="17">
    <location>
        <position position="77"/>
    </location>
    <ligand>
        <name>ATP</name>
        <dbReference type="ChEBI" id="CHEBI:30616"/>
    </ligand>
</feature>
<evidence type="ECO:0000256" key="17">
    <source>
        <dbReference type="PIRSR" id="PIRSR600829-3"/>
    </source>
</evidence>
<feature type="active site" description="Proton acceptor" evidence="15">
    <location>
        <position position="70"/>
    </location>
</feature>
<keyword evidence="14" id="KW-1208">Phospholipid metabolism</keyword>
<comment type="caution">
    <text evidence="20">The sequence shown here is derived from an EMBL/GenBank/DDBJ whole genome shotgun (WGS) entry which is preliminary data.</text>
</comment>
<keyword evidence="6 19" id="KW-0812">Transmembrane</keyword>
<protein>
    <submittedName>
        <fullName evidence="20">Diacylglycerol kinase family protein</fullName>
    </submittedName>
</protein>
<evidence type="ECO:0000256" key="16">
    <source>
        <dbReference type="PIRSR" id="PIRSR600829-2"/>
    </source>
</evidence>
<dbReference type="EMBL" id="SJCY01000008">
    <property type="protein sequence ID" value="TDG35699.1"/>
    <property type="molecule type" value="Genomic_DNA"/>
</dbReference>
<keyword evidence="18" id="KW-0479">Metal-binding</keyword>
<evidence type="ECO:0000256" key="19">
    <source>
        <dbReference type="SAM" id="Phobius"/>
    </source>
</evidence>
<keyword evidence="9 17" id="KW-0067">ATP-binding</keyword>
<dbReference type="Pfam" id="PF01219">
    <property type="entry name" value="DAGK_prokar"/>
    <property type="match status" value="1"/>
</dbReference>
<feature type="binding site" evidence="16">
    <location>
        <position position="70"/>
    </location>
    <ligand>
        <name>substrate</name>
    </ligand>
</feature>
<comment type="cofactor">
    <cofactor evidence="18">
        <name>Mg(2+)</name>
        <dbReference type="ChEBI" id="CHEBI:18420"/>
    </cofactor>
    <text evidence="18">Mn(2+), Zn(2+), Cd(2+) and Co(2+) support activity to lesser extents.</text>
</comment>
<feature type="binding site" evidence="17">
    <location>
        <position position="29"/>
    </location>
    <ligand>
        <name>ATP</name>
        <dbReference type="ChEBI" id="CHEBI:30616"/>
    </ligand>
</feature>
<feature type="transmembrane region" description="Helical" evidence="19">
    <location>
        <begin position="97"/>
        <end position="118"/>
    </location>
</feature>
<evidence type="ECO:0000313" key="20">
    <source>
        <dbReference type="EMBL" id="TDG35699.1"/>
    </source>
</evidence>
<evidence type="ECO:0000256" key="14">
    <source>
        <dbReference type="ARBA" id="ARBA00023264"/>
    </source>
</evidence>
<dbReference type="InterPro" id="IPR033717">
    <property type="entry name" value="UDPK"/>
</dbReference>
<accession>A0A4R5MKT0</accession>
<keyword evidence="8 20" id="KW-0418">Kinase</keyword>
<keyword evidence="12 19" id="KW-0472">Membrane</keyword>
<organism evidence="20 21">
    <name type="scientific">Pedobacter changchengzhani</name>
    <dbReference type="NCBI Taxonomy" id="2529274"/>
    <lineage>
        <taxon>Bacteria</taxon>
        <taxon>Pseudomonadati</taxon>
        <taxon>Bacteroidota</taxon>
        <taxon>Sphingobacteriia</taxon>
        <taxon>Sphingobacteriales</taxon>
        <taxon>Sphingobacteriaceae</taxon>
        <taxon>Pedobacter</taxon>
    </lineage>
</organism>
<comment type="subcellular location">
    <subcellularLocation>
        <location evidence="1">Cell membrane</location>
        <topology evidence="1">Multi-pass membrane protein</topology>
    </subcellularLocation>
</comment>
<keyword evidence="4" id="KW-0444">Lipid biosynthesis</keyword>
<dbReference type="GO" id="GO:0005524">
    <property type="term" value="F:ATP binding"/>
    <property type="evidence" value="ECO:0007669"/>
    <property type="project" value="UniProtKB-KW"/>
</dbReference>
<keyword evidence="3" id="KW-1003">Cell membrane</keyword>
<evidence type="ECO:0000256" key="2">
    <source>
        <dbReference type="ARBA" id="ARBA00005967"/>
    </source>
</evidence>
<evidence type="ECO:0000256" key="11">
    <source>
        <dbReference type="ARBA" id="ARBA00023098"/>
    </source>
</evidence>
<evidence type="ECO:0000256" key="8">
    <source>
        <dbReference type="ARBA" id="ARBA00022777"/>
    </source>
</evidence>
<evidence type="ECO:0000256" key="9">
    <source>
        <dbReference type="ARBA" id="ARBA00022840"/>
    </source>
</evidence>
<proteinExistence type="inferred from homology"/>
<evidence type="ECO:0000256" key="7">
    <source>
        <dbReference type="ARBA" id="ARBA00022741"/>
    </source>
</evidence>
<keyword evidence="18" id="KW-0460">Magnesium</keyword>
<dbReference type="PANTHER" id="PTHR34299:SF1">
    <property type="entry name" value="DIACYLGLYCEROL KINASE"/>
    <property type="match status" value="1"/>
</dbReference>
<evidence type="ECO:0000256" key="5">
    <source>
        <dbReference type="ARBA" id="ARBA00022679"/>
    </source>
</evidence>
<dbReference type="GO" id="GO:0008654">
    <property type="term" value="P:phospholipid biosynthetic process"/>
    <property type="evidence" value="ECO:0007669"/>
    <property type="project" value="UniProtKB-KW"/>
</dbReference>
<comment type="similarity">
    <text evidence="2">Belongs to the bacterial diacylglycerol kinase family.</text>
</comment>
<evidence type="ECO:0000256" key="10">
    <source>
        <dbReference type="ARBA" id="ARBA00022989"/>
    </source>
</evidence>
<feature type="binding site" evidence="18">
    <location>
        <position position="77"/>
    </location>
    <ligand>
        <name>a divalent metal cation</name>
        <dbReference type="ChEBI" id="CHEBI:60240"/>
    </ligand>
</feature>
<evidence type="ECO:0000256" key="6">
    <source>
        <dbReference type="ARBA" id="ARBA00022692"/>
    </source>
</evidence>
<feature type="transmembrane region" description="Helical" evidence="19">
    <location>
        <begin position="32"/>
        <end position="50"/>
    </location>
</feature>
<evidence type="ECO:0000256" key="1">
    <source>
        <dbReference type="ARBA" id="ARBA00004651"/>
    </source>
</evidence>
<dbReference type="PANTHER" id="PTHR34299">
    <property type="entry name" value="DIACYLGLYCEROL KINASE"/>
    <property type="match status" value="1"/>
</dbReference>
<feature type="binding site" evidence="17">
    <location>
        <begin position="95"/>
        <end position="96"/>
    </location>
    <ligand>
        <name>ATP</name>
        <dbReference type="ChEBI" id="CHEBI:30616"/>
    </ligand>
</feature>
<keyword evidence="5" id="KW-0808">Transferase</keyword>
<dbReference type="RefSeq" id="WP_133262921.1">
    <property type="nucleotide sequence ID" value="NZ_SJCY01000008.1"/>
</dbReference>
<dbReference type="InterPro" id="IPR036945">
    <property type="entry name" value="DAGK_sf"/>
</dbReference>
<evidence type="ECO:0000256" key="15">
    <source>
        <dbReference type="PIRSR" id="PIRSR600829-1"/>
    </source>
</evidence>
<dbReference type="GO" id="GO:0046872">
    <property type="term" value="F:metal ion binding"/>
    <property type="evidence" value="ECO:0007669"/>
    <property type="project" value="UniProtKB-KW"/>
</dbReference>
<reference evidence="20 21" key="1">
    <citation type="submission" date="2019-02" db="EMBL/GenBank/DDBJ databases">
        <title>Pedobacter sp. nov., a novel speices isolated from soil of pinguins habitat in Antarcitica.</title>
        <authorList>
            <person name="He R.-H."/>
        </authorList>
    </citation>
    <scope>NUCLEOTIDE SEQUENCE [LARGE SCALE GENOMIC DNA]</scope>
    <source>
        <strain evidence="20 21">E01020</strain>
    </source>
</reference>
<evidence type="ECO:0000256" key="12">
    <source>
        <dbReference type="ARBA" id="ARBA00023136"/>
    </source>
</evidence>
<keyword evidence="10 19" id="KW-1133">Transmembrane helix</keyword>
<dbReference type="Gene3D" id="1.10.287.3610">
    <property type="match status" value="1"/>
</dbReference>
<evidence type="ECO:0000313" key="21">
    <source>
        <dbReference type="Proteomes" id="UP000295668"/>
    </source>
</evidence>
<evidence type="ECO:0000256" key="4">
    <source>
        <dbReference type="ARBA" id="ARBA00022516"/>
    </source>
</evidence>
<dbReference type="OrthoDB" id="1493837at2"/>
<name>A0A4R5MKT0_9SPHI</name>
<dbReference type="CDD" id="cd14265">
    <property type="entry name" value="UDPK_IM_like"/>
    <property type="match status" value="1"/>
</dbReference>
<gene>
    <name evidence="20" type="ORF">EZJ43_11800</name>
</gene>
<sequence length="126" mass="13857">MGRKKFSILDRIRSFRFAINGLKIFFLTEHNGRIHLVAALLAIFLGIFLKISNVEWVIVCLIIGAVFVAEILNTAIEKLADLVTEEINPKIKIVKDIAAGAVLVIAIVALIVGLLVFLPKLIALLL</sequence>
<feature type="binding site" evidence="18">
    <location>
        <position position="29"/>
    </location>
    <ligand>
        <name>a divalent metal cation</name>
        <dbReference type="ChEBI" id="CHEBI:60240"/>
    </ligand>
</feature>
<keyword evidence="11" id="KW-0443">Lipid metabolism</keyword>
<keyword evidence="7 17" id="KW-0547">Nucleotide-binding</keyword>
<dbReference type="GO" id="GO:0016301">
    <property type="term" value="F:kinase activity"/>
    <property type="evidence" value="ECO:0007669"/>
    <property type="project" value="UniProtKB-KW"/>
</dbReference>
<dbReference type="GO" id="GO:0005886">
    <property type="term" value="C:plasma membrane"/>
    <property type="evidence" value="ECO:0007669"/>
    <property type="project" value="UniProtKB-SubCell"/>
</dbReference>
<keyword evidence="13" id="KW-0594">Phospholipid biosynthesis</keyword>
<feature type="transmembrane region" description="Helical" evidence="19">
    <location>
        <begin position="56"/>
        <end position="76"/>
    </location>
</feature>
<evidence type="ECO:0000256" key="13">
    <source>
        <dbReference type="ARBA" id="ARBA00023209"/>
    </source>
</evidence>
<evidence type="ECO:0000256" key="18">
    <source>
        <dbReference type="PIRSR" id="PIRSR600829-4"/>
    </source>
</evidence>
<dbReference type="InterPro" id="IPR000829">
    <property type="entry name" value="DAGK"/>
</dbReference>
<dbReference type="Proteomes" id="UP000295668">
    <property type="component" value="Unassembled WGS sequence"/>
</dbReference>
<keyword evidence="21" id="KW-1185">Reference proteome</keyword>